<dbReference type="Proteomes" id="UP000441336">
    <property type="component" value="Unassembled WGS sequence"/>
</dbReference>
<dbReference type="SUPFAM" id="SSF56925">
    <property type="entry name" value="OMPA-like"/>
    <property type="match status" value="1"/>
</dbReference>
<reference evidence="1 2" key="1">
    <citation type="submission" date="2019-12" db="EMBL/GenBank/DDBJ databases">
        <title>Hymenobacter sp. HMF4947 Genome sequencing and assembly.</title>
        <authorList>
            <person name="Kang H."/>
            <person name="Cha I."/>
            <person name="Kim H."/>
            <person name="Joh K."/>
        </authorList>
    </citation>
    <scope>NUCLEOTIDE SEQUENCE [LARGE SCALE GENOMIC DNA]</scope>
    <source>
        <strain evidence="1 2">HMF4947</strain>
    </source>
</reference>
<comment type="caution">
    <text evidence="1">The sequence shown here is derived from an EMBL/GenBank/DDBJ whole genome shotgun (WGS) entry which is preliminary data.</text>
</comment>
<proteinExistence type="predicted"/>
<accession>A0A7K1TE53</accession>
<gene>
    <name evidence="1" type="ORF">GO988_09680</name>
</gene>
<name>A0A7K1TE53_9BACT</name>
<evidence type="ECO:0000313" key="1">
    <source>
        <dbReference type="EMBL" id="MVN76592.1"/>
    </source>
</evidence>
<organism evidence="1 2">
    <name type="scientific">Hymenobacter ginkgonis</name>
    <dbReference type="NCBI Taxonomy" id="2682976"/>
    <lineage>
        <taxon>Bacteria</taxon>
        <taxon>Pseudomonadati</taxon>
        <taxon>Bacteroidota</taxon>
        <taxon>Cytophagia</taxon>
        <taxon>Cytophagales</taxon>
        <taxon>Hymenobacteraceae</taxon>
        <taxon>Hymenobacter</taxon>
    </lineage>
</organism>
<protein>
    <recommendedName>
        <fullName evidence="3">Outer membrane protein beta-barrel domain-containing protein</fullName>
    </recommendedName>
</protein>
<evidence type="ECO:0008006" key="3">
    <source>
        <dbReference type="Google" id="ProtNLM"/>
    </source>
</evidence>
<sequence>MRHYYTPSQQPYHRLPVRLTFGPNLAYYNGDIADKLKNNTLRMGLGLGLTQSLSPHLTYGLELSYIKLKATDQAPGRGYSFASTNGLLTTFLRYNLNADKSMYFGLNNRPTPVLAFLQAGVGALLNNPTASQQTADGVIALAPERIGGYPTLAAVLPVGGGVTLRASRSLHFTLEGLYYFTSTDLLDDISQRGNPKSNDDFATVALKIEYAFYKKHGKSLVHND</sequence>
<dbReference type="InterPro" id="IPR011250">
    <property type="entry name" value="OMP/PagP_B-barrel"/>
</dbReference>
<dbReference type="RefSeq" id="WP_157564658.1">
    <property type="nucleotide sequence ID" value="NZ_WQKZ01000002.1"/>
</dbReference>
<keyword evidence="2" id="KW-1185">Reference proteome</keyword>
<dbReference type="AlphaFoldDB" id="A0A7K1TE53"/>
<dbReference type="EMBL" id="WQKZ01000002">
    <property type="protein sequence ID" value="MVN76592.1"/>
    <property type="molecule type" value="Genomic_DNA"/>
</dbReference>
<evidence type="ECO:0000313" key="2">
    <source>
        <dbReference type="Proteomes" id="UP000441336"/>
    </source>
</evidence>